<dbReference type="EMBL" id="LSSN01000140">
    <property type="protein sequence ID" value="OMJ25631.1"/>
    <property type="molecule type" value="Genomic_DNA"/>
</dbReference>
<reference evidence="2 3" key="1">
    <citation type="submission" date="2017-01" db="EMBL/GenBank/DDBJ databases">
        <authorList>
            <person name="Mah S.A."/>
            <person name="Swanson W.J."/>
            <person name="Moy G.W."/>
            <person name="Vacquier V.D."/>
        </authorList>
    </citation>
    <scope>NUCLEOTIDE SEQUENCE [LARGE SCALE GENOMIC DNA]</scope>
    <source>
        <strain evidence="2 3">GSMNP</strain>
    </source>
</reference>
<dbReference type="AlphaFoldDB" id="A0A1R1YFD0"/>
<protein>
    <submittedName>
        <fullName evidence="2">Uncharacterized protein</fullName>
    </submittedName>
</protein>
<comment type="caution">
    <text evidence="2">The sequence shown here is derived from an EMBL/GenBank/DDBJ whole genome shotgun (WGS) entry which is preliminary data.</text>
</comment>
<organism evidence="2 3">
    <name type="scientific">Smittium culicis</name>
    <dbReference type="NCBI Taxonomy" id="133412"/>
    <lineage>
        <taxon>Eukaryota</taxon>
        <taxon>Fungi</taxon>
        <taxon>Fungi incertae sedis</taxon>
        <taxon>Zoopagomycota</taxon>
        <taxon>Kickxellomycotina</taxon>
        <taxon>Harpellomycetes</taxon>
        <taxon>Harpellales</taxon>
        <taxon>Legeriomycetaceae</taxon>
        <taxon>Smittium</taxon>
    </lineage>
</organism>
<keyword evidence="3" id="KW-1185">Reference proteome</keyword>
<name>A0A1R1YFD0_9FUNG</name>
<gene>
    <name evidence="2" type="ORF">AYI70_g770</name>
</gene>
<feature type="compositionally biased region" description="Basic and acidic residues" evidence="1">
    <location>
        <begin position="37"/>
        <end position="51"/>
    </location>
</feature>
<sequence>MGFVFKSTEPEKTDRFESTAPTIKNLPFETAAASKTNDGDKKAAEAKKLEPNDGSGSSHTTSARTIRGTSGIKKPTSKSIAMIQPNTSTLKKISSDDDTGSDYSTINNSKQKNINVDKNAIETEDYEESSDYERPSSPIEIKKEHIIFKNNQSDSDGNNSPTEHSMMARKVRLGLIPQKEFLNYVSNVDRAPQGANAANTDLDSIHWEILVQTLKCAKTQIKIFYGKKNQKNMKRKKLNKNRQILGIKRPRAQKRHSEEIRSA</sequence>
<evidence type="ECO:0000313" key="2">
    <source>
        <dbReference type="EMBL" id="OMJ25631.1"/>
    </source>
</evidence>
<proteinExistence type="predicted"/>
<feature type="region of interest" description="Disordered" evidence="1">
    <location>
        <begin position="1"/>
        <end position="110"/>
    </location>
</feature>
<feature type="region of interest" description="Disordered" evidence="1">
    <location>
        <begin position="241"/>
        <end position="263"/>
    </location>
</feature>
<feature type="compositionally biased region" description="Basic and acidic residues" evidence="1">
    <location>
        <begin position="8"/>
        <end position="17"/>
    </location>
</feature>
<evidence type="ECO:0000256" key="1">
    <source>
        <dbReference type="SAM" id="MobiDB-lite"/>
    </source>
</evidence>
<feature type="compositionally biased region" description="Polar residues" evidence="1">
    <location>
        <begin position="54"/>
        <end position="68"/>
    </location>
</feature>
<dbReference type="Proteomes" id="UP000187283">
    <property type="component" value="Unassembled WGS sequence"/>
</dbReference>
<accession>A0A1R1YFD0</accession>
<evidence type="ECO:0000313" key="3">
    <source>
        <dbReference type="Proteomes" id="UP000187283"/>
    </source>
</evidence>